<keyword evidence="3" id="KW-0804">Transcription</keyword>
<dbReference type="Pfam" id="PF02311">
    <property type="entry name" value="AraC_binding"/>
    <property type="match status" value="1"/>
</dbReference>
<comment type="caution">
    <text evidence="5">The sequence shown here is derived from an EMBL/GenBank/DDBJ whole genome shotgun (WGS) entry which is preliminary data.</text>
</comment>
<dbReference type="Proteomes" id="UP000472755">
    <property type="component" value="Unassembled WGS sequence"/>
</dbReference>
<evidence type="ECO:0000256" key="1">
    <source>
        <dbReference type="ARBA" id="ARBA00023015"/>
    </source>
</evidence>
<dbReference type="RefSeq" id="WP_155202197.1">
    <property type="nucleotide sequence ID" value="NZ_WMZN01000069.1"/>
</dbReference>
<dbReference type="PANTHER" id="PTHR43280:SF2">
    <property type="entry name" value="HTH-TYPE TRANSCRIPTIONAL REGULATOR EXSA"/>
    <property type="match status" value="1"/>
</dbReference>
<dbReference type="InterPro" id="IPR037923">
    <property type="entry name" value="HTH-like"/>
</dbReference>
<name>A0A6L6LZF5_9FIRM</name>
<feature type="domain" description="HTH araC/xylS-type" evidence="4">
    <location>
        <begin position="195"/>
        <end position="293"/>
    </location>
</feature>
<organism evidence="5 6">
    <name type="scientific">Ruthenibacterium lactatiformans</name>
    <dbReference type="NCBI Taxonomy" id="1550024"/>
    <lineage>
        <taxon>Bacteria</taxon>
        <taxon>Bacillati</taxon>
        <taxon>Bacillota</taxon>
        <taxon>Clostridia</taxon>
        <taxon>Eubacteriales</taxon>
        <taxon>Oscillospiraceae</taxon>
        <taxon>Ruthenibacterium</taxon>
    </lineage>
</organism>
<dbReference type="EMBL" id="WMZU01000028">
    <property type="protein sequence ID" value="MTS28471.1"/>
    <property type="molecule type" value="Genomic_DNA"/>
</dbReference>
<accession>A0A6L6LZF5</accession>
<dbReference type="InterPro" id="IPR018060">
    <property type="entry name" value="HTH_AraC"/>
</dbReference>
<protein>
    <submittedName>
        <fullName evidence="5">Helix-turn-helix domain-containing protein</fullName>
    </submittedName>
</protein>
<dbReference type="SMART" id="SM00342">
    <property type="entry name" value="HTH_ARAC"/>
    <property type="match status" value="1"/>
</dbReference>
<reference evidence="5 6" key="1">
    <citation type="journal article" date="2019" name="Nat. Med.">
        <title>A library of human gut bacterial isolates paired with longitudinal multiomics data enables mechanistic microbiome research.</title>
        <authorList>
            <person name="Poyet M."/>
            <person name="Groussin M."/>
            <person name="Gibbons S.M."/>
            <person name="Avila-Pacheco J."/>
            <person name="Jiang X."/>
            <person name="Kearney S.M."/>
            <person name="Perrotta A.R."/>
            <person name="Berdy B."/>
            <person name="Zhao S."/>
            <person name="Lieberman T.D."/>
            <person name="Swanson P.K."/>
            <person name="Smith M."/>
            <person name="Roesemann S."/>
            <person name="Alexander J.E."/>
            <person name="Rich S.A."/>
            <person name="Livny J."/>
            <person name="Vlamakis H."/>
            <person name="Clish C."/>
            <person name="Bullock K."/>
            <person name="Deik A."/>
            <person name="Scott J."/>
            <person name="Pierce K.A."/>
            <person name="Xavier R.J."/>
            <person name="Alm E.J."/>
        </authorList>
    </citation>
    <scope>NUCLEOTIDE SEQUENCE [LARGE SCALE GENOMIC DNA]</scope>
    <source>
        <strain evidence="5 6">BIOML-A4</strain>
    </source>
</reference>
<gene>
    <name evidence="5" type="ORF">GMD59_14420</name>
</gene>
<keyword evidence="1" id="KW-0805">Transcription regulation</keyword>
<dbReference type="Gene3D" id="2.60.120.10">
    <property type="entry name" value="Jelly Rolls"/>
    <property type="match status" value="1"/>
</dbReference>
<evidence type="ECO:0000313" key="5">
    <source>
        <dbReference type="EMBL" id="MTS28471.1"/>
    </source>
</evidence>
<evidence type="ECO:0000256" key="2">
    <source>
        <dbReference type="ARBA" id="ARBA00023125"/>
    </source>
</evidence>
<dbReference type="InterPro" id="IPR009057">
    <property type="entry name" value="Homeodomain-like_sf"/>
</dbReference>
<sequence>MHHKYFSILPMRSIVVTELYTVHYFENFKNYYFSGERHDFWEILYVDRGEIIVETDRFERPIRMERGDLLLHRPNEFHSFYANNIVPHNLFVVSFASGSPAMEHFQEHPFFHTRSPMRAKISRLLEESRSCFSSPLADPNVPKLKRDHSAPFGAEQVVVNTLELLLISLYRHEDVRSEAETAEHAQVKLADDYVQRAIVYMKANLTNRITLEDICVNTAISSSQMQRMFRQKTGKSVMRYFSELRIEEAKFLMRSRNMTFTEIAEFLCYSSIHHFSKQFHTMVGMFPSDYISSVQTMTEGV</sequence>
<dbReference type="GO" id="GO:0003700">
    <property type="term" value="F:DNA-binding transcription factor activity"/>
    <property type="evidence" value="ECO:0007669"/>
    <property type="project" value="InterPro"/>
</dbReference>
<evidence type="ECO:0000259" key="4">
    <source>
        <dbReference type="PROSITE" id="PS01124"/>
    </source>
</evidence>
<evidence type="ECO:0000313" key="6">
    <source>
        <dbReference type="Proteomes" id="UP000472755"/>
    </source>
</evidence>
<dbReference type="SUPFAM" id="SSF46689">
    <property type="entry name" value="Homeodomain-like"/>
    <property type="match status" value="2"/>
</dbReference>
<evidence type="ECO:0000256" key="3">
    <source>
        <dbReference type="ARBA" id="ARBA00023163"/>
    </source>
</evidence>
<proteinExistence type="predicted"/>
<dbReference type="SUPFAM" id="SSF51215">
    <property type="entry name" value="Regulatory protein AraC"/>
    <property type="match status" value="1"/>
</dbReference>
<dbReference type="InterPro" id="IPR003313">
    <property type="entry name" value="AraC-bd"/>
</dbReference>
<dbReference type="Gene3D" id="1.10.10.60">
    <property type="entry name" value="Homeodomain-like"/>
    <property type="match status" value="2"/>
</dbReference>
<keyword evidence="2" id="KW-0238">DNA-binding</keyword>
<dbReference type="Pfam" id="PF12833">
    <property type="entry name" value="HTH_18"/>
    <property type="match status" value="1"/>
</dbReference>
<dbReference type="PROSITE" id="PS01124">
    <property type="entry name" value="HTH_ARAC_FAMILY_2"/>
    <property type="match status" value="1"/>
</dbReference>
<dbReference type="PANTHER" id="PTHR43280">
    <property type="entry name" value="ARAC-FAMILY TRANSCRIPTIONAL REGULATOR"/>
    <property type="match status" value="1"/>
</dbReference>
<dbReference type="InterPro" id="IPR014710">
    <property type="entry name" value="RmlC-like_jellyroll"/>
</dbReference>
<dbReference type="GO" id="GO:0043565">
    <property type="term" value="F:sequence-specific DNA binding"/>
    <property type="evidence" value="ECO:0007669"/>
    <property type="project" value="InterPro"/>
</dbReference>
<dbReference type="AlphaFoldDB" id="A0A6L6LZF5"/>